<dbReference type="Proteomes" id="UP000233556">
    <property type="component" value="Unassembled WGS sequence"/>
</dbReference>
<evidence type="ECO:0000313" key="2">
    <source>
        <dbReference type="Proteomes" id="UP000233556"/>
    </source>
</evidence>
<organism evidence="1 2">
    <name type="scientific">Limosa lapponica baueri</name>
    <dbReference type="NCBI Taxonomy" id="1758121"/>
    <lineage>
        <taxon>Eukaryota</taxon>
        <taxon>Metazoa</taxon>
        <taxon>Chordata</taxon>
        <taxon>Craniata</taxon>
        <taxon>Vertebrata</taxon>
        <taxon>Euteleostomi</taxon>
        <taxon>Archelosauria</taxon>
        <taxon>Archosauria</taxon>
        <taxon>Dinosauria</taxon>
        <taxon>Saurischia</taxon>
        <taxon>Theropoda</taxon>
        <taxon>Coelurosauria</taxon>
        <taxon>Aves</taxon>
        <taxon>Neognathae</taxon>
        <taxon>Neoaves</taxon>
        <taxon>Charadriiformes</taxon>
        <taxon>Scolopacidae</taxon>
        <taxon>Limosa</taxon>
    </lineage>
</organism>
<gene>
    <name evidence="1" type="ORF">llap_5944</name>
</gene>
<keyword evidence="2" id="KW-1185">Reference proteome</keyword>
<accession>A0A2I0UCJ7</accession>
<reference evidence="2" key="2">
    <citation type="submission" date="2017-12" db="EMBL/GenBank/DDBJ databases">
        <title>Genome sequence of the Bar-tailed Godwit (Limosa lapponica baueri).</title>
        <authorList>
            <person name="Lima N.C.B."/>
            <person name="Parody-Merino A.M."/>
            <person name="Battley P.F."/>
            <person name="Fidler A.E."/>
            <person name="Prosdocimi F."/>
        </authorList>
    </citation>
    <scope>NUCLEOTIDE SEQUENCE [LARGE SCALE GENOMIC DNA]</scope>
</reference>
<proteinExistence type="predicted"/>
<reference evidence="2" key="1">
    <citation type="submission" date="2017-11" db="EMBL/GenBank/DDBJ databases">
        <authorList>
            <person name="Lima N.C."/>
            <person name="Parody-Merino A.M."/>
            <person name="Battley P.F."/>
            <person name="Fidler A.E."/>
            <person name="Prosdocimi F."/>
        </authorList>
    </citation>
    <scope>NUCLEOTIDE SEQUENCE [LARGE SCALE GENOMIC DNA]</scope>
</reference>
<name>A0A2I0UCJ7_LIMLA</name>
<sequence>MTSIASVRKRLAKLLGVARGKQKRESACTLRQMSPPAAGRRGMCHSNSKRRQGECKMNLDVRLHPFFAQHWGPEPSWVGGQDQDEQTINIIIMFLLEKDSRYRYLAVIPATSATSMKPLTLGPCQAGGGHNPPVGFGMARLKPWLDAKAK</sequence>
<dbReference type="EMBL" id="KZ505873">
    <property type="protein sequence ID" value="PKU43754.1"/>
    <property type="molecule type" value="Genomic_DNA"/>
</dbReference>
<evidence type="ECO:0000313" key="1">
    <source>
        <dbReference type="EMBL" id="PKU43754.1"/>
    </source>
</evidence>
<dbReference type="AlphaFoldDB" id="A0A2I0UCJ7"/>
<protein>
    <submittedName>
        <fullName evidence="1">Uncharacterized protein</fullName>
    </submittedName>
</protein>